<accession>A0A928Z662</accession>
<gene>
    <name evidence="1" type="ORF">IQ266_27520</name>
</gene>
<sequence length="53" mass="5625">MSKVSDVGSNYPGVVTSTKPVALTQLDAYLSGVLRSDKAAKRLIKQIFGQATL</sequence>
<organism evidence="1 2">
    <name type="scientific">Romeriopsis navalis LEGE 11480</name>
    <dbReference type="NCBI Taxonomy" id="2777977"/>
    <lineage>
        <taxon>Bacteria</taxon>
        <taxon>Bacillati</taxon>
        <taxon>Cyanobacteriota</taxon>
        <taxon>Cyanophyceae</taxon>
        <taxon>Leptolyngbyales</taxon>
        <taxon>Leptolyngbyaceae</taxon>
        <taxon>Romeriopsis</taxon>
        <taxon>Romeriopsis navalis</taxon>
    </lineage>
</organism>
<protein>
    <submittedName>
        <fullName evidence="1">Uncharacterized protein</fullName>
    </submittedName>
</protein>
<reference evidence="1" key="1">
    <citation type="submission" date="2020-10" db="EMBL/GenBank/DDBJ databases">
        <authorList>
            <person name="Castelo-Branco R."/>
            <person name="Eusebio N."/>
            <person name="Adriana R."/>
            <person name="Vieira A."/>
            <person name="Brugerolle De Fraissinette N."/>
            <person name="Rezende De Castro R."/>
            <person name="Schneider M.P."/>
            <person name="Vasconcelos V."/>
            <person name="Leao P.N."/>
        </authorList>
    </citation>
    <scope>NUCLEOTIDE SEQUENCE</scope>
    <source>
        <strain evidence="1">LEGE 11480</strain>
    </source>
</reference>
<comment type="caution">
    <text evidence="1">The sequence shown here is derived from an EMBL/GenBank/DDBJ whole genome shotgun (WGS) entry which is preliminary data.</text>
</comment>
<dbReference type="RefSeq" id="WP_264328281.1">
    <property type="nucleotide sequence ID" value="NZ_JADEXQ010000218.1"/>
</dbReference>
<dbReference type="EMBL" id="JADEXQ010000218">
    <property type="protein sequence ID" value="MBE9033484.1"/>
    <property type="molecule type" value="Genomic_DNA"/>
</dbReference>
<dbReference type="AlphaFoldDB" id="A0A928Z662"/>
<evidence type="ECO:0000313" key="1">
    <source>
        <dbReference type="EMBL" id="MBE9033484.1"/>
    </source>
</evidence>
<proteinExistence type="predicted"/>
<keyword evidence="2" id="KW-1185">Reference proteome</keyword>
<evidence type="ECO:0000313" key="2">
    <source>
        <dbReference type="Proteomes" id="UP000625316"/>
    </source>
</evidence>
<name>A0A928Z662_9CYAN</name>
<dbReference type="Proteomes" id="UP000625316">
    <property type="component" value="Unassembled WGS sequence"/>
</dbReference>